<evidence type="ECO:0000313" key="2">
    <source>
        <dbReference type="Proteomes" id="UP000655044"/>
    </source>
</evidence>
<sequence length="249" mass="25475">MATLVLLDTRIFAGAADLTGHGNRVELTADLEEKKTTPFGNGGWQTVLGGLFSTSVAAAGQWEASADSASVDPFSWDGLIGRSPAPWTFCPEGATAGELAWFTRALRTSYKLGDVVGEVAPWDAAAAGSAPLLRGRVAHPPGTARTAAGSGTTIELGALTASQRLYAALHLLSVAGTGSPSITVRMESDDSAAFTSPTTRATFSAATAASGRAQFVSAAGPVTDTWWRVAWSVTGTAPSFLFLAALGIA</sequence>
<accession>A0A8J3WEV5</accession>
<reference evidence="1" key="1">
    <citation type="submission" date="2021-01" db="EMBL/GenBank/DDBJ databases">
        <title>Whole genome shotgun sequence of Planobispora rosea NBRC 15558.</title>
        <authorList>
            <person name="Komaki H."/>
            <person name="Tamura T."/>
        </authorList>
    </citation>
    <scope>NUCLEOTIDE SEQUENCE</scope>
    <source>
        <strain evidence="1">NBRC 15558</strain>
    </source>
</reference>
<comment type="caution">
    <text evidence="1">The sequence shown here is derived from an EMBL/GenBank/DDBJ whole genome shotgun (WGS) entry which is preliminary data.</text>
</comment>
<proteinExistence type="predicted"/>
<organism evidence="1 2">
    <name type="scientific">Planobispora rosea</name>
    <dbReference type="NCBI Taxonomy" id="35762"/>
    <lineage>
        <taxon>Bacteria</taxon>
        <taxon>Bacillati</taxon>
        <taxon>Actinomycetota</taxon>
        <taxon>Actinomycetes</taxon>
        <taxon>Streptosporangiales</taxon>
        <taxon>Streptosporangiaceae</taxon>
        <taxon>Planobispora</taxon>
    </lineage>
</organism>
<gene>
    <name evidence="1" type="ORF">Pro02_50810</name>
</gene>
<keyword evidence="2" id="KW-1185">Reference proteome</keyword>
<protein>
    <submittedName>
        <fullName evidence="1">Uncharacterized protein</fullName>
    </submittedName>
</protein>
<name>A0A8J3WEV5_PLARO</name>
<dbReference type="EMBL" id="BOOI01000048">
    <property type="protein sequence ID" value="GIH86673.1"/>
    <property type="molecule type" value="Genomic_DNA"/>
</dbReference>
<dbReference type="AlphaFoldDB" id="A0A8J3WEV5"/>
<dbReference type="RefSeq" id="WP_189243173.1">
    <property type="nucleotide sequence ID" value="NZ_BMQP01000029.1"/>
</dbReference>
<evidence type="ECO:0000313" key="1">
    <source>
        <dbReference type="EMBL" id="GIH86673.1"/>
    </source>
</evidence>
<dbReference type="Proteomes" id="UP000655044">
    <property type="component" value="Unassembled WGS sequence"/>
</dbReference>